<feature type="region of interest" description="Disordered" evidence="1">
    <location>
        <begin position="423"/>
        <end position="480"/>
    </location>
</feature>
<dbReference type="Pfam" id="PF07727">
    <property type="entry name" value="RVT_2"/>
    <property type="match status" value="1"/>
</dbReference>
<dbReference type="GO" id="GO:0015074">
    <property type="term" value="P:DNA integration"/>
    <property type="evidence" value="ECO:0007669"/>
    <property type="project" value="InterPro"/>
</dbReference>
<evidence type="ECO:0000259" key="2">
    <source>
        <dbReference type="PROSITE" id="PS50994"/>
    </source>
</evidence>
<sequence length="1601" mass="181811">STDTAAQNKFKDDIFEAVLATGFLCNCNQTGRAPLMLDLQMNYCRKISFYERLSTFLYFYHPPSKMAAAIPVFTIYDAMILCQIPDTGNFQGQTDAQRMAEELFDNDFSTAMTKSIKQVNMDLATLASLTAMQGRIVSRPRAQDRIRAFVQWVRDEIRMGRNPAQHPFPAGDTSTLLQRLSFHQKYVKDSKTLIDNTVPPKWSKEQQWKQWVKLLRDHLRAYIGVNGIPLVYVVRENAAQDPTPQDDFLDEYINMALLVGTAFIVDNKQVLALLNKFIMGCSEAEMVIQALNTTTDGRAAFFALKAFYEGEGIFAHDVMAAENIIATLFYAGEKRPAMYWQKFEQILNNAYATMHHEYGRVMYTDVMKLRSLQQRIKADFLSQTKAAIEANMHAIPMTMTYDQAMRMYRSKVAEKFPPASVAAVARGRHVRENNRNTRGGGRGGGRGRGGRNQRNNSGDNRRYNGNRQQHPDERNITLSDGKVIKYHPSYNFSCEHLDLMTQNQRNTMTAERTAYRNRHKNNLDNASTNENTRNIAALTSLIGDLTDRLTVPTEITQATAATQISQVITGTNGRSIIGGRLQQAQQRQNGGNGTTQRLGVQEPVAGTYANNEMDTNADTCCLGSNFIITAYTQRSADVYAYDSSLPPTHVPIVSGATAYDCPETGSTFILIINEALYYGNKLDHSLFNPNQIRSYGTPLWDNPYDDMHEIGIEATDLFIPLLSRGTKLLFGTGAPTKQELETCHHIELTSKVPWERSTVQLGKLSTQRNTPFEDPRSNESEMRSLDPVQHNLQQWRVVQQINATADRFQDVPVPSFVSTERHSKVTAENLSERLGISIGRARATLNATLQRGTRSAIMPLARRYRADRMFERPRLKGKFSTDTAYFKRTSLRGNIASQVYFHKCGFYSCHHLQKVNDAQVGPTLNKFISKYGIPEHLTMDGAPVQIGRKTTFMDTIRRCNIDHHISKPYTPKENPAEGGIRELKRRYYRLIIKHGIPERLWDFVLDYVVDTMNVTVNYSKYSDGRVPLEIITGITPEITEYLDFTIYGWVFFRSDGGLGVNHIGRWLGVSHRVGPMMTYWVLPKSGIPISVDTVQMVTNAEQQTDSVKQQMQRWTADVSKIVDAKSTYINWGKEDIPHQMMFDFDDEDDEFMRNFGMLINPETLEDGDFEGTEEAADDLDAQDYTNMEIGLRRGAEGELQRAKVKRRIVDENGRPIGVASSNQLLDTRQYEVEYADGGTEIFAANILAENLLAQVDEHGHKHRLMEEILDHRKTAKAITKSAGSMLLPSGRTRKRQTTAGWELYVIWKDGSSNWVTLKDMKASFPLEVADYAKLKAIEDEPAFAWWVPHVHKKRDRFISKVKSKYWERTHKYGIRIPKSVKEAIQIDRENGDTLWQDAIKMEMKNNRVAFEEFGGDIKKLIGYKHITGHMVFDVKLGENFRRKARYCADGHKTEAPAALTYSTVVARDSVRILLTIAALNGLDVQCADIQNAFLTAPNLEKCYMIAGPEFGDEEGKTFIVRRALYGLKSAALAFRSHLAETLENLGFYSSYANPDVWMQAAIKPDGEEYYEYILCYVDDILCMSENAKDVMEQISYKFKFK</sequence>
<evidence type="ECO:0000256" key="1">
    <source>
        <dbReference type="SAM" id="MobiDB-lite"/>
    </source>
</evidence>
<feature type="non-terminal residue" evidence="3">
    <location>
        <position position="1"/>
    </location>
</feature>
<dbReference type="InterPro" id="IPR036397">
    <property type="entry name" value="RNaseH_sf"/>
</dbReference>
<feature type="non-terminal residue" evidence="3">
    <location>
        <position position="1601"/>
    </location>
</feature>
<protein>
    <recommendedName>
        <fullName evidence="2">Integrase catalytic domain-containing protein</fullName>
    </recommendedName>
</protein>
<dbReference type="InterPro" id="IPR013103">
    <property type="entry name" value="RVT_2"/>
</dbReference>
<gene>
    <name evidence="3" type="ORF">CYCCA115_LOCUS1499</name>
</gene>
<keyword evidence="4" id="KW-1185">Reference proteome</keyword>
<dbReference type="EMBL" id="CAKOGP040000050">
    <property type="protein sequence ID" value="CAJ1928526.1"/>
    <property type="molecule type" value="Genomic_DNA"/>
</dbReference>
<feature type="domain" description="Integrase catalytic" evidence="2">
    <location>
        <begin position="869"/>
        <end position="1035"/>
    </location>
</feature>
<organism evidence="3 4">
    <name type="scientific">Cylindrotheca closterium</name>
    <dbReference type="NCBI Taxonomy" id="2856"/>
    <lineage>
        <taxon>Eukaryota</taxon>
        <taxon>Sar</taxon>
        <taxon>Stramenopiles</taxon>
        <taxon>Ochrophyta</taxon>
        <taxon>Bacillariophyta</taxon>
        <taxon>Bacillariophyceae</taxon>
        <taxon>Bacillariophycidae</taxon>
        <taxon>Bacillariales</taxon>
        <taxon>Bacillariaceae</taxon>
        <taxon>Cylindrotheca</taxon>
    </lineage>
</organism>
<reference evidence="3" key="1">
    <citation type="submission" date="2023-08" db="EMBL/GenBank/DDBJ databases">
        <authorList>
            <person name="Audoor S."/>
            <person name="Bilcke G."/>
        </authorList>
    </citation>
    <scope>NUCLEOTIDE SEQUENCE</scope>
</reference>
<proteinExistence type="predicted"/>
<dbReference type="GO" id="GO:0003676">
    <property type="term" value="F:nucleic acid binding"/>
    <property type="evidence" value="ECO:0007669"/>
    <property type="project" value="InterPro"/>
</dbReference>
<evidence type="ECO:0000313" key="3">
    <source>
        <dbReference type="EMBL" id="CAJ1928526.1"/>
    </source>
</evidence>
<feature type="compositionally biased region" description="Gly residues" evidence="1">
    <location>
        <begin position="438"/>
        <end position="447"/>
    </location>
</feature>
<evidence type="ECO:0000313" key="4">
    <source>
        <dbReference type="Proteomes" id="UP001295423"/>
    </source>
</evidence>
<name>A0AAD2FD43_9STRA</name>
<accession>A0AAD2FD43</accession>
<dbReference type="Proteomes" id="UP001295423">
    <property type="component" value="Unassembled WGS sequence"/>
</dbReference>
<dbReference type="PROSITE" id="PS50994">
    <property type="entry name" value="INTEGRASE"/>
    <property type="match status" value="1"/>
</dbReference>
<dbReference type="InterPro" id="IPR012337">
    <property type="entry name" value="RNaseH-like_sf"/>
</dbReference>
<dbReference type="InterPro" id="IPR001584">
    <property type="entry name" value="Integrase_cat-core"/>
</dbReference>
<dbReference type="SUPFAM" id="SSF53098">
    <property type="entry name" value="Ribonuclease H-like"/>
    <property type="match status" value="1"/>
</dbReference>
<comment type="caution">
    <text evidence="3">The sequence shown here is derived from an EMBL/GenBank/DDBJ whole genome shotgun (WGS) entry which is preliminary data.</text>
</comment>
<dbReference type="Gene3D" id="3.30.420.10">
    <property type="entry name" value="Ribonuclease H-like superfamily/Ribonuclease H"/>
    <property type="match status" value="1"/>
</dbReference>